<comment type="caution">
    <text evidence="2">The sequence shown here is derived from an EMBL/GenBank/DDBJ whole genome shotgun (WGS) entry which is preliminary data.</text>
</comment>
<evidence type="ECO:0000256" key="1">
    <source>
        <dbReference type="SAM" id="MobiDB-lite"/>
    </source>
</evidence>
<feature type="compositionally biased region" description="Low complexity" evidence="1">
    <location>
        <begin position="16"/>
        <end position="29"/>
    </location>
</feature>
<organism evidence="2 3">
    <name type="scientific">Phytophthora pseudosyringae</name>
    <dbReference type="NCBI Taxonomy" id="221518"/>
    <lineage>
        <taxon>Eukaryota</taxon>
        <taxon>Sar</taxon>
        <taxon>Stramenopiles</taxon>
        <taxon>Oomycota</taxon>
        <taxon>Peronosporomycetes</taxon>
        <taxon>Peronosporales</taxon>
        <taxon>Peronosporaceae</taxon>
        <taxon>Phytophthora</taxon>
    </lineage>
</organism>
<feature type="region of interest" description="Disordered" evidence="1">
    <location>
        <begin position="1"/>
        <end position="30"/>
    </location>
</feature>
<evidence type="ECO:0000313" key="3">
    <source>
        <dbReference type="Proteomes" id="UP000694044"/>
    </source>
</evidence>
<keyword evidence="3" id="KW-1185">Reference proteome</keyword>
<dbReference type="AlphaFoldDB" id="A0A8T1VZX0"/>
<sequence length="164" mass="17638">MSVQSLASTADAKITPASASFEAAAAPSEDNSRRLSLFACLFDALTVTPAQVDEQTDQGVLEDAKPQPDNAADEQSDVPSTAATECSVVKQNPKSAVAASDATKTTPKEAEYARNNWLELRARVESVDPRVFAFQNDPKYLQQCEEAKQRRVLAAATSVSPGWY</sequence>
<protein>
    <submittedName>
        <fullName evidence="2">Uncharacterized protein</fullName>
    </submittedName>
</protein>
<proteinExistence type="predicted"/>
<dbReference type="EMBL" id="JAGDFM010000121">
    <property type="protein sequence ID" value="KAG7385463.1"/>
    <property type="molecule type" value="Genomic_DNA"/>
</dbReference>
<accession>A0A8T1VZX0</accession>
<feature type="region of interest" description="Disordered" evidence="1">
    <location>
        <begin position="54"/>
        <end position="109"/>
    </location>
</feature>
<reference evidence="2" key="1">
    <citation type="submission" date="2021-02" db="EMBL/GenBank/DDBJ databases">
        <authorList>
            <person name="Palmer J.M."/>
        </authorList>
    </citation>
    <scope>NUCLEOTIDE SEQUENCE</scope>
    <source>
        <strain evidence="2">SCRP734</strain>
    </source>
</reference>
<gene>
    <name evidence="2" type="ORF">PHYPSEUDO_001499</name>
</gene>
<dbReference type="Proteomes" id="UP000694044">
    <property type="component" value="Unassembled WGS sequence"/>
</dbReference>
<feature type="compositionally biased region" description="Polar residues" evidence="1">
    <location>
        <begin position="77"/>
        <end position="94"/>
    </location>
</feature>
<dbReference type="OrthoDB" id="95816at2759"/>
<evidence type="ECO:0000313" key="2">
    <source>
        <dbReference type="EMBL" id="KAG7385463.1"/>
    </source>
</evidence>
<name>A0A8T1VZX0_9STRA</name>